<protein>
    <recommendedName>
        <fullName evidence="3">Glycine zipper 2TM domain-containing protein</fullName>
    </recommendedName>
</protein>
<dbReference type="EMBL" id="SHBJ01000023">
    <property type="protein sequence ID" value="RZO27944.1"/>
    <property type="molecule type" value="Genomic_DNA"/>
</dbReference>
<proteinExistence type="predicted"/>
<dbReference type="Proteomes" id="UP000315283">
    <property type="component" value="Unassembled WGS sequence"/>
</dbReference>
<evidence type="ECO:0008006" key="3">
    <source>
        <dbReference type="Google" id="ProtNLM"/>
    </source>
</evidence>
<evidence type="ECO:0000313" key="2">
    <source>
        <dbReference type="Proteomes" id="UP000315283"/>
    </source>
</evidence>
<dbReference type="AlphaFoldDB" id="A0A520N378"/>
<sequence length="152" mass="16071">MNKSFLTIFSILFISSCVNTSLQPDVVNRSDVQKDQYVVFGTIADITNVLIEGDREVGAAAGLAIGGVAGKKSTDSDLGSDVASVLGGLMGSAIGSEIGSAITKKNGVELLIETDAGRFISIIQEVSDFKYSKGQKVRIIKRNGKSRVIPFK</sequence>
<reference evidence="1 2" key="1">
    <citation type="submission" date="2019-02" db="EMBL/GenBank/DDBJ databases">
        <title>Prokaryotic population dynamics and viral predation in marine succession experiment using metagenomics: the confinement effect.</title>
        <authorList>
            <person name="Haro-Moreno J.M."/>
            <person name="Rodriguez-Valera F."/>
            <person name="Lopez-Perez M."/>
        </authorList>
    </citation>
    <scope>NUCLEOTIDE SEQUENCE [LARGE SCALE GENOMIC DNA]</scope>
    <source>
        <strain evidence="1">MED-G164</strain>
    </source>
</reference>
<dbReference type="PROSITE" id="PS51257">
    <property type="entry name" value="PROKAR_LIPOPROTEIN"/>
    <property type="match status" value="1"/>
</dbReference>
<evidence type="ECO:0000313" key="1">
    <source>
        <dbReference type="EMBL" id="RZO27944.1"/>
    </source>
</evidence>
<comment type="caution">
    <text evidence="1">The sequence shown here is derived from an EMBL/GenBank/DDBJ whole genome shotgun (WGS) entry which is preliminary data.</text>
</comment>
<organism evidence="1 2">
    <name type="scientific">SAR86 cluster bacterium</name>
    <dbReference type="NCBI Taxonomy" id="2030880"/>
    <lineage>
        <taxon>Bacteria</taxon>
        <taxon>Pseudomonadati</taxon>
        <taxon>Pseudomonadota</taxon>
        <taxon>Gammaproteobacteria</taxon>
        <taxon>SAR86 cluster</taxon>
    </lineage>
</organism>
<gene>
    <name evidence="1" type="ORF">EVA97_03470</name>
</gene>
<accession>A0A520N378</accession>
<name>A0A520N378_9GAMM</name>